<dbReference type="OrthoDB" id="247013at2759"/>
<evidence type="ECO:0000256" key="12">
    <source>
        <dbReference type="ARBA" id="ARBA00023136"/>
    </source>
</evidence>
<comment type="caution">
    <text evidence="17">The sequence shown here is derived from an EMBL/GenBank/DDBJ whole genome shotgun (WGS) entry which is preliminary data.</text>
</comment>
<protein>
    <recommendedName>
        <fullName evidence="4">procollagen-proline 4-dioxygenase</fullName>
        <ecNumber evidence="4">1.14.11.2</ecNumber>
    </recommendedName>
</protein>
<comment type="cofactor">
    <cofactor evidence="1">
        <name>L-ascorbate</name>
        <dbReference type="ChEBI" id="CHEBI:38290"/>
    </cofactor>
</comment>
<evidence type="ECO:0000256" key="13">
    <source>
        <dbReference type="ARBA" id="ARBA00023180"/>
    </source>
</evidence>
<keyword evidence="18" id="KW-1185">Reference proteome</keyword>
<evidence type="ECO:0000259" key="15">
    <source>
        <dbReference type="PROSITE" id="PS51471"/>
    </source>
</evidence>
<proteinExistence type="inferred from homology"/>
<reference evidence="17 18" key="1">
    <citation type="submission" date="2020-06" db="EMBL/GenBank/DDBJ databases">
        <title>Transcriptomic and genomic resources for Thalictrum thalictroides and T. hernandezii: Facilitating candidate gene discovery in an emerging model plant lineage.</title>
        <authorList>
            <person name="Arias T."/>
            <person name="Riano-Pachon D.M."/>
            <person name="Di Stilio V.S."/>
        </authorList>
    </citation>
    <scope>NUCLEOTIDE SEQUENCE [LARGE SCALE GENOMIC DNA]</scope>
    <source>
        <strain evidence="18">cv. WT478/WT964</strain>
        <tissue evidence="17">Leaves</tissue>
    </source>
</reference>
<evidence type="ECO:0000256" key="3">
    <source>
        <dbReference type="ARBA" id="ARBA00006511"/>
    </source>
</evidence>
<evidence type="ECO:0000313" key="18">
    <source>
        <dbReference type="Proteomes" id="UP000554482"/>
    </source>
</evidence>
<organism evidence="17 18">
    <name type="scientific">Thalictrum thalictroides</name>
    <name type="common">Rue-anemone</name>
    <name type="synonym">Anemone thalictroides</name>
    <dbReference type="NCBI Taxonomy" id="46969"/>
    <lineage>
        <taxon>Eukaryota</taxon>
        <taxon>Viridiplantae</taxon>
        <taxon>Streptophyta</taxon>
        <taxon>Embryophyta</taxon>
        <taxon>Tracheophyta</taxon>
        <taxon>Spermatophyta</taxon>
        <taxon>Magnoliopsida</taxon>
        <taxon>Ranunculales</taxon>
        <taxon>Ranunculaceae</taxon>
        <taxon>Thalictroideae</taxon>
        <taxon>Thalictrum</taxon>
    </lineage>
</organism>
<dbReference type="AlphaFoldDB" id="A0A7J6VYI7"/>
<evidence type="ECO:0000259" key="16">
    <source>
        <dbReference type="PROSITE" id="PS51670"/>
    </source>
</evidence>
<comment type="catalytic activity">
    <reaction evidence="14">
        <text>L-prolyl-[collagen] + 2-oxoglutarate + O2 = trans-4-hydroxy-L-prolyl-[collagen] + succinate + CO2</text>
        <dbReference type="Rhea" id="RHEA:18945"/>
        <dbReference type="Rhea" id="RHEA-COMP:11676"/>
        <dbReference type="Rhea" id="RHEA-COMP:11680"/>
        <dbReference type="ChEBI" id="CHEBI:15379"/>
        <dbReference type="ChEBI" id="CHEBI:16526"/>
        <dbReference type="ChEBI" id="CHEBI:16810"/>
        <dbReference type="ChEBI" id="CHEBI:30031"/>
        <dbReference type="ChEBI" id="CHEBI:50342"/>
        <dbReference type="ChEBI" id="CHEBI:61965"/>
        <dbReference type="EC" id="1.14.11.2"/>
    </reaction>
</comment>
<evidence type="ECO:0000256" key="14">
    <source>
        <dbReference type="ARBA" id="ARBA00049169"/>
    </source>
</evidence>
<keyword evidence="5" id="KW-0812">Transmembrane</keyword>
<dbReference type="InterPro" id="IPR006620">
    <property type="entry name" value="Pro_4_hyd_alph"/>
</dbReference>
<dbReference type="Pfam" id="PF13640">
    <property type="entry name" value="2OG-FeII_Oxy_3"/>
    <property type="match status" value="1"/>
</dbReference>
<name>A0A7J6VYI7_THATH</name>
<feature type="domain" description="ShKT" evidence="16">
    <location>
        <begin position="567"/>
        <end position="609"/>
    </location>
</feature>
<keyword evidence="13" id="KW-0325">Glycoprotein</keyword>
<dbReference type="GO" id="GO:0005789">
    <property type="term" value="C:endoplasmic reticulum membrane"/>
    <property type="evidence" value="ECO:0007669"/>
    <property type="project" value="UniProtKB-SubCell"/>
</dbReference>
<dbReference type="InterPro" id="IPR045054">
    <property type="entry name" value="P4HA-like"/>
</dbReference>
<evidence type="ECO:0000256" key="7">
    <source>
        <dbReference type="ARBA" id="ARBA00022964"/>
    </source>
</evidence>
<keyword evidence="7" id="KW-0223">Dioxygenase</keyword>
<dbReference type="CDD" id="cd16653">
    <property type="entry name" value="RING-like_Rtf2"/>
    <property type="match status" value="1"/>
</dbReference>
<dbReference type="InterPro" id="IPR027799">
    <property type="entry name" value="Rtf2_RING-finger"/>
</dbReference>
<dbReference type="GO" id="GO:0005506">
    <property type="term" value="F:iron ion binding"/>
    <property type="evidence" value="ECO:0007669"/>
    <property type="project" value="InterPro"/>
</dbReference>
<evidence type="ECO:0000256" key="1">
    <source>
        <dbReference type="ARBA" id="ARBA00001961"/>
    </source>
</evidence>
<evidence type="ECO:0000256" key="5">
    <source>
        <dbReference type="ARBA" id="ARBA00022692"/>
    </source>
</evidence>
<dbReference type="SMART" id="SM00702">
    <property type="entry name" value="P4Hc"/>
    <property type="match status" value="1"/>
</dbReference>
<comment type="subcellular location">
    <subcellularLocation>
        <location evidence="2">Endoplasmic reticulum membrane</location>
        <topology evidence="2">Single-pass type II membrane protein</topology>
    </subcellularLocation>
</comment>
<dbReference type="InterPro" id="IPR003582">
    <property type="entry name" value="ShKT_dom"/>
</dbReference>
<dbReference type="InterPro" id="IPR005123">
    <property type="entry name" value="Oxoglu/Fe-dep_dioxygenase_dom"/>
</dbReference>
<evidence type="ECO:0000256" key="4">
    <source>
        <dbReference type="ARBA" id="ARBA00012269"/>
    </source>
</evidence>
<evidence type="ECO:0000256" key="2">
    <source>
        <dbReference type="ARBA" id="ARBA00004648"/>
    </source>
</evidence>
<evidence type="ECO:0000256" key="11">
    <source>
        <dbReference type="ARBA" id="ARBA00023004"/>
    </source>
</evidence>
<dbReference type="Gene3D" id="2.60.120.620">
    <property type="entry name" value="q2cbj1_9rhob like domain"/>
    <property type="match status" value="1"/>
</dbReference>
<keyword evidence="12" id="KW-0472">Membrane</keyword>
<gene>
    <name evidence="17" type="ORF">FRX31_020492</name>
</gene>
<keyword evidence="11" id="KW-0408">Iron</keyword>
<dbReference type="PROSITE" id="PS51670">
    <property type="entry name" value="SHKT"/>
    <property type="match status" value="1"/>
</dbReference>
<dbReference type="GO" id="GO:0004656">
    <property type="term" value="F:procollagen-proline 4-dioxygenase activity"/>
    <property type="evidence" value="ECO:0007669"/>
    <property type="project" value="UniProtKB-EC"/>
</dbReference>
<dbReference type="GO" id="GO:0031418">
    <property type="term" value="F:L-ascorbic acid binding"/>
    <property type="evidence" value="ECO:0007669"/>
    <property type="project" value="InterPro"/>
</dbReference>
<dbReference type="InterPro" id="IPR044862">
    <property type="entry name" value="Pro_4_hyd_alph_FE2OG_OXY"/>
</dbReference>
<dbReference type="EMBL" id="JABWDY010024851">
    <property type="protein sequence ID" value="KAF5189923.1"/>
    <property type="molecule type" value="Genomic_DNA"/>
</dbReference>
<dbReference type="SMART" id="SM00254">
    <property type="entry name" value="ShKT"/>
    <property type="match status" value="1"/>
</dbReference>
<dbReference type="PROSITE" id="PS51471">
    <property type="entry name" value="FE2OG_OXY"/>
    <property type="match status" value="1"/>
</dbReference>
<evidence type="ECO:0000256" key="8">
    <source>
        <dbReference type="ARBA" id="ARBA00022968"/>
    </source>
</evidence>
<feature type="domain" description="Fe2OG dioxygenase" evidence="15">
    <location>
        <begin position="428"/>
        <end position="551"/>
    </location>
</feature>
<evidence type="ECO:0000313" key="17">
    <source>
        <dbReference type="EMBL" id="KAF5189923.1"/>
    </source>
</evidence>
<dbReference type="EC" id="1.14.11.2" evidence="4"/>
<keyword evidence="6" id="KW-0479">Metal-binding</keyword>
<keyword evidence="9" id="KW-1133">Transmembrane helix</keyword>
<evidence type="ECO:0000256" key="9">
    <source>
        <dbReference type="ARBA" id="ARBA00022989"/>
    </source>
</evidence>
<evidence type="ECO:0000256" key="10">
    <source>
        <dbReference type="ARBA" id="ARBA00023002"/>
    </source>
</evidence>
<dbReference type="Pfam" id="PF04641">
    <property type="entry name" value="Rtf2"/>
    <property type="match status" value="1"/>
</dbReference>
<dbReference type="PANTHER" id="PTHR10869:SF238">
    <property type="entry name" value="PROLYL 4-HYDROXYLASE 6-RELATED"/>
    <property type="match status" value="1"/>
</dbReference>
<dbReference type="Proteomes" id="UP000554482">
    <property type="component" value="Unassembled WGS sequence"/>
</dbReference>
<keyword evidence="8" id="KW-0735">Signal-anchor</keyword>
<sequence>MENDRRLLRHVLIQSPELGIPTQFLSINPNSTTTLLNLKLSLLPPFPSQTLINSLYFTSNGKPLHDSSTLLNNNNNNHLTLRIKAFGGGGDGGATGAESRDCYLNMYAVKKPDKVDPNETRLSKWTTCALSYEPLKPPCVIDRLGNVFNKDSLVEGLLAKKLPKEFAKHIKGLKDMFEIHLEKIPGNGEDEECRFQCPITGLQFNGKYKFFALRSCGHVLSAKALKEVKQGKNSLGCIVCGREFNEDLDKIVVNGSAEEVAGGALLNGGSTKRGKEDAAAAVENVVNNGAAKRCKSAAVPPPNATKEVYASIFTSSRKSDFKETNDLYHITNEGASYNSNVVDPSRVTQISWHPRAFLYKNFLTDEECDHLISLSMGKLRKSMVIDSENGTSVPSKYRTSSGFFLLQEDEVATRISARIAAWTFLPPDHAEAFHILRYNRGEKYDPHYDFFVDNMHTRNAGQRYATVLMYLSNVEKGGETIFPYSEAKLDQPKDETWSDCAKSGYAVKPRKGDALLFFSLHINTSTDPDSTHGSCPVIKGEKWSATRWIHVKSFDLHTEEHLAAEGCVDENVNCPQWAASGECEKNPLYMIGSDEKYGYCRMSCQEKLCVSIIERHCMSISCAGENLHRFQGGVV</sequence>
<comment type="similarity">
    <text evidence="3">Belongs to the P4HA family.</text>
</comment>
<keyword evidence="10" id="KW-0560">Oxidoreductase</keyword>
<accession>A0A7J6VYI7</accession>
<dbReference type="PANTHER" id="PTHR10869">
    <property type="entry name" value="PROLYL 4-HYDROXYLASE ALPHA SUBUNIT"/>
    <property type="match status" value="1"/>
</dbReference>
<dbReference type="FunFam" id="2.60.120.620:FF:000002">
    <property type="entry name" value="Prolyl 4-hydroxylase 4"/>
    <property type="match status" value="1"/>
</dbReference>
<evidence type="ECO:0000256" key="6">
    <source>
        <dbReference type="ARBA" id="ARBA00022723"/>
    </source>
</evidence>